<sequence>MSNTSSGKWPRDPREKSTNSDNSSHHHIRVVPRADETDWRMHSDSDTPTPTFRSLSLRCSVPHQILTSSNPSHPSESVVRGKTFADMARRFCVQDSEVDNERLSQHPNPDAGFIKLQSNHKNTYGQWLPGDGAASQIAAHDDKDDSRVPTEHKVDSNPPSLESIGAILEQASHRGSHDNRADSTGDLEQQLAAPRKALNMGGEETNATSPHDLAINRFFTTTPGSTGVGDQQAQHFGKLPDPIRLHEQLGAFDGQVIFIGHPNRDVSAHQWSAAAFQWENIGHYAHCRSRIEGLLASDVMECRDTSCDPLLLFKILAQNHEKLVVEGRRSGSDTPAQPEPKHTEIASNATLRDNLRNSREETMINVMYDKQSRQTGIKVLDPRDAKIRTDYVDDPFLNGVDSRAFQPASRGLSAKSADQFTGSLDFGYEFPSRSTIPTLESPNYPKFYKGLDKKHMLQEPSSPSERLLFRSQRACIPDEEISIDAASSDTSRVSSRQLPESIPSAKLESQVKIRNTARLCSPTLKRPTSTQAQIIQPTARSLYPPTGLTVANPHRSVHQMQAGADKVNVSKCTSDNNRSERSVAKYDFLAELQSSDPDGVLQSPCPDIANGLSQQSPTVQNFKGPFFTASKPTSHDPTASLAMDIDEVEKLQHWFRDGHRPARQRDYAKSLASAAATANKREVSSVVNDAAAVNRDGNADITTPFVRLYETLSEYVDELHNGGGSYFNRSWKPASAYMRDPGPDGNNSYFSDVFVASTKPTPHATHYLNYQQGYGGSITGGRAWNNSMPYHRSHGVPRGPSTIYGRDFLKTVSAYHAT</sequence>
<reference evidence="2" key="1">
    <citation type="journal article" date="2021" name="Nat. Commun.">
        <title>Genetic determinants of endophytism in the Arabidopsis root mycobiome.</title>
        <authorList>
            <person name="Mesny F."/>
            <person name="Miyauchi S."/>
            <person name="Thiergart T."/>
            <person name="Pickel B."/>
            <person name="Atanasova L."/>
            <person name="Karlsson M."/>
            <person name="Huettel B."/>
            <person name="Barry K.W."/>
            <person name="Haridas S."/>
            <person name="Chen C."/>
            <person name="Bauer D."/>
            <person name="Andreopoulos W."/>
            <person name="Pangilinan J."/>
            <person name="LaButti K."/>
            <person name="Riley R."/>
            <person name="Lipzen A."/>
            <person name="Clum A."/>
            <person name="Drula E."/>
            <person name="Henrissat B."/>
            <person name="Kohler A."/>
            <person name="Grigoriev I.V."/>
            <person name="Martin F.M."/>
            <person name="Hacquard S."/>
        </authorList>
    </citation>
    <scope>NUCLEOTIDE SEQUENCE</scope>
    <source>
        <strain evidence="2">MPI-SDFR-AT-0120</strain>
    </source>
</reference>
<dbReference type="EMBL" id="JAGMVJ010000017">
    <property type="protein sequence ID" value="KAH7078545.1"/>
    <property type="molecule type" value="Genomic_DNA"/>
</dbReference>
<feature type="compositionally biased region" description="Basic and acidic residues" evidence="1">
    <location>
        <begin position="9"/>
        <end position="18"/>
    </location>
</feature>
<evidence type="ECO:0000313" key="3">
    <source>
        <dbReference type="Proteomes" id="UP000813461"/>
    </source>
</evidence>
<feature type="region of interest" description="Disordered" evidence="1">
    <location>
        <begin position="126"/>
        <end position="161"/>
    </location>
</feature>
<comment type="caution">
    <text evidence="2">The sequence shown here is derived from an EMBL/GenBank/DDBJ whole genome shotgun (WGS) entry which is preliminary data.</text>
</comment>
<dbReference type="OrthoDB" id="10251048at2759"/>
<protein>
    <submittedName>
        <fullName evidence="2">Uncharacterized protein</fullName>
    </submittedName>
</protein>
<name>A0A8K0VV12_9PLEO</name>
<dbReference type="Proteomes" id="UP000813461">
    <property type="component" value="Unassembled WGS sequence"/>
</dbReference>
<keyword evidence="3" id="KW-1185">Reference proteome</keyword>
<feature type="region of interest" description="Disordered" evidence="1">
    <location>
        <begin position="1"/>
        <end position="52"/>
    </location>
</feature>
<evidence type="ECO:0000256" key="1">
    <source>
        <dbReference type="SAM" id="MobiDB-lite"/>
    </source>
</evidence>
<organism evidence="2 3">
    <name type="scientific">Paraphoma chrysanthemicola</name>
    <dbReference type="NCBI Taxonomy" id="798071"/>
    <lineage>
        <taxon>Eukaryota</taxon>
        <taxon>Fungi</taxon>
        <taxon>Dikarya</taxon>
        <taxon>Ascomycota</taxon>
        <taxon>Pezizomycotina</taxon>
        <taxon>Dothideomycetes</taxon>
        <taxon>Pleosporomycetidae</taxon>
        <taxon>Pleosporales</taxon>
        <taxon>Pleosporineae</taxon>
        <taxon>Phaeosphaeriaceae</taxon>
        <taxon>Paraphoma</taxon>
    </lineage>
</organism>
<dbReference type="AlphaFoldDB" id="A0A8K0VV12"/>
<proteinExistence type="predicted"/>
<accession>A0A8K0VV12</accession>
<evidence type="ECO:0000313" key="2">
    <source>
        <dbReference type="EMBL" id="KAH7078545.1"/>
    </source>
</evidence>
<feature type="compositionally biased region" description="Basic and acidic residues" evidence="1">
    <location>
        <begin position="139"/>
        <end position="155"/>
    </location>
</feature>
<feature type="region of interest" description="Disordered" evidence="1">
    <location>
        <begin position="326"/>
        <end position="345"/>
    </location>
</feature>
<gene>
    <name evidence="2" type="ORF">FB567DRAFT_607831</name>
</gene>
<feature type="compositionally biased region" description="Basic and acidic residues" evidence="1">
    <location>
        <begin position="32"/>
        <end position="45"/>
    </location>
</feature>